<dbReference type="Pfam" id="PF07223">
    <property type="entry name" value="DUF1421"/>
    <property type="match status" value="1"/>
</dbReference>
<feature type="coiled-coil region" evidence="1">
    <location>
        <begin position="117"/>
        <end position="151"/>
    </location>
</feature>
<dbReference type="PANTHER" id="PTHR31805:SF16">
    <property type="entry name" value="FORMIN-LIKE PROTEIN (DUF1421)"/>
    <property type="match status" value="1"/>
</dbReference>
<gene>
    <name evidence="4" type="ORF">M6B38_239500</name>
</gene>
<feature type="domain" description="DUF1421" evidence="3">
    <location>
        <begin position="484"/>
        <end position="527"/>
    </location>
</feature>
<proteinExistence type="predicted"/>
<feature type="region of interest" description="Disordered" evidence="2">
    <location>
        <begin position="218"/>
        <end position="241"/>
    </location>
</feature>
<dbReference type="InterPro" id="IPR010820">
    <property type="entry name" value="DUF1421"/>
</dbReference>
<feature type="region of interest" description="Disordered" evidence="2">
    <location>
        <begin position="284"/>
        <end position="424"/>
    </location>
</feature>
<dbReference type="AlphaFoldDB" id="A0AAX6DL00"/>
<evidence type="ECO:0000313" key="4">
    <source>
        <dbReference type="EMBL" id="KAJ6792434.1"/>
    </source>
</evidence>
<reference evidence="4" key="2">
    <citation type="submission" date="2023-04" db="EMBL/GenBank/DDBJ databases">
        <authorList>
            <person name="Bruccoleri R.E."/>
            <person name="Oakeley E.J."/>
            <person name="Faust A.-M."/>
            <person name="Dessus-Babus S."/>
            <person name="Altorfer M."/>
            <person name="Burckhardt D."/>
            <person name="Oertli M."/>
            <person name="Naumann U."/>
            <person name="Petersen F."/>
            <person name="Wong J."/>
        </authorList>
    </citation>
    <scope>NUCLEOTIDE SEQUENCE</scope>
    <source>
        <strain evidence="4">GSM-AAB239-AS_SAM_17_03QT</strain>
        <tissue evidence="4">Leaf</tissue>
    </source>
</reference>
<name>A0AAX6DL00_IRIPA</name>
<sequence>MASGGSSGRTSSGPRSFDFGSDDVLCSYDDFANQDPSATRRPDPSAKQDYHESRMRPLVNVYGQQDEYPKEEVISAVEKCMKKYADNLLRHLEGISGRLSQLEVYCYKLERSIGEFRADMIRDNSEADAKLKSLEKHLQEVHRSIQILRDKQELTETQKELSKLQFTTKESASPPQPQKNEEVNVPSSVSEPKRHDDMPEIPNQHLALALPHQIAAATPPTRVPDQNQLSMQQQQQQQQPTPPFLNMQQEHYMLNRMPPYNPQQTQALQPEQHYIQARPQIQDHSVQAPPPIPQQQPHVVNQTQPQQPFPQYQQQWPQPSPQQFAQQAVVASQPPTSQAQMVRSRERPTYPFPPQQSANPETFTYTTIPQSGGSRSEAVPFGYGPPGVNANTQSQPQYQSSSQTSFGPPPSKVAGGYLSTSPYPPQPNMQAYSTAYGMEGSRVQNYQPGSYPAPNNISGTQNQQAGNVSGFQHPGSQMLRSHPYADIIEKAASMGYPRDQVASVINRMGDSGQPIDFNALLDRLNSNPAPGGPPRAWSG</sequence>
<comment type="caution">
    <text evidence="4">The sequence shown here is derived from an EMBL/GenBank/DDBJ whole genome shotgun (WGS) entry which is preliminary data.</text>
</comment>
<reference evidence="4" key="1">
    <citation type="journal article" date="2023" name="GigaByte">
        <title>Genome assembly of the bearded iris, Iris pallida Lam.</title>
        <authorList>
            <person name="Bruccoleri R.E."/>
            <person name="Oakeley E.J."/>
            <person name="Faust A.M.E."/>
            <person name="Altorfer M."/>
            <person name="Dessus-Babus S."/>
            <person name="Burckhardt D."/>
            <person name="Oertli M."/>
            <person name="Naumann U."/>
            <person name="Petersen F."/>
            <person name="Wong J."/>
        </authorList>
    </citation>
    <scope>NUCLEOTIDE SEQUENCE</scope>
    <source>
        <strain evidence="4">GSM-AAB239-AS_SAM_17_03QT</strain>
    </source>
</reference>
<evidence type="ECO:0000259" key="3">
    <source>
        <dbReference type="Pfam" id="PF07223"/>
    </source>
</evidence>
<dbReference type="Proteomes" id="UP001140949">
    <property type="component" value="Unassembled WGS sequence"/>
</dbReference>
<dbReference type="PANTHER" id="PTHR31805">
    <property type="entry name" value="RECEPTOR-LIKE KINASE, PUTATIVE (DUF1421)-RELATED"/>
    <property type="match status" value="1"/>
</dbReference>
<feature type="compositionally biased region" description="Low complexity" evidence="2">
    <location>
        <begin position="393"/>
        <end position="405"/>
    </location>
</feature>
<feature type="region of interest" description="Disordered" evidence="2">
    <location>
        <begin position="165"/>
        <end position="199"/>
    </location>
</feature>
<keyword evidence="5" id="KW-1185">Reference proteome</keyword>
<organism evidence="4 5">
    <name type="scientific">Iris pallida</name>
    <name type="common">Sweet iris</name>
    <dbReference type="NCBI Taxonomy" id="29817"/>
    <lineage>
        <taxon>Eukaryota</taxon>
        <taxon>Viridiplantae</taxon>
        <taxon>Streptophyta</taxon>
        <taxon>Embryophyta</taxon>
        <taxon>Tracheophyta</taxon>
        <taxon>Spermatophyta</taxon>
        <taxon>Magnoliopsida</taxon>
        <taxon>Liliopsida</taxon>
        <taxon>Asparagales</taxon>
        <taxon>Iridaceae</taxon>
        <taxon>Iridoideae</taxon>
        <taxon>Irideae</taxon>
        <taxon>Iris</taxon>
    </lineage>
</organism>
<feature type="region of interest" description="Disordered" evidence="2">
    <location>
        <begin position="28"/>
        <end position="56"/>
    </location>
</feature>
<feature type="compositionally biased region" description="Low complexity" evidence="2">
    <location>
        <begin position="295"/>
        <end position="336"/>
    </location>
</feature>
<evidence type="ECO:0000313" key="5">
    <source>
        <dbReference type="Proteomes" id="UP001140949"/>
    </source>
</evidence>
<keyword evidence="1" id="KW-0175">Coiled coil</keyword>
<dbReference type="EMBL" id="JANAVB010043618">
    <property type="protein sequence ID" value="KAJ6792434.1"/>
    <property type="molecule type" value="Genomic_DNA"/>
</dbReference>
<protein>
    <submittedName>
        <fullName evidence="4">Mediator of RNA polymerase II transcription subunit 15-like</fullName>
    </submittedName>
</protein>
<feature type="compositionally biased region" description="Basic and acidic residues" evidence="2">
    <location>
        <begin position="38"/>
        <end position="55"/>
    </location>
</feature>
<evidence type="ECO:0000256" key="2">
    <source>
        <dbReference type="SAM" id="MobiDB-lite"/>
    </source>
</evidence>
<feature type="compositionally biased region" description="Polar residues" evidence="2">
    <location>
        <begin position="355"/>
        <end position="374"/>
    </location>
</feature>
<evidence type="ECO:0000256" key="1">
    <source>
        <dbReference type="SAM" id="Coils"/>
    </source>
</evidence>
<accession>A0AAX6DL00</accession>